<name>A0A2S0UQX9_9RHOB</name>
<keyword evidence="2 5" id="KW-0812">Transmembrane</keyword>
<evidence type="ECO:0000313" key="7">
    <source>
        <dbReference type="EMBL" id="AWB50197.1"/>
    </source>
</evidence>
<evidence type="ECO:0000256" key="4">
    <source>
        <dbReference type="ARBA" id="ARBA00023136"/>
    </source>
</evidence>
<keyword evidence="3 5" id="KW-1133">Transmembrane helix</keyword>
<feature type="domain" description="Lipopolysaccharide assembly protein A" evidence="6">
    <location>
        <begin position="24"/>
        <end position="96"/>
    </location>
</feature>
<organism evidence="7 8">
    <name type="scientific">Paragemmobacter aquarius</name>
    <dbReference type="NCBI Taxonomy" id="2169400"/>
    <lineage>
        <taxon>Bacteria</taxon>
        <taxon>Pseudomonadati</taxon>
        <taxon>Pseudomonadota</taxon>
        <taxon>Alphaproteobacteria</taxon>
        <taxon>Rhodobacterales</taxon>
        <taxon>Paracoccaceae</taxon>
        <taxon>Paragemmobacter</taxon>
    </lineage>
</organism>
<dbReference type="EMBL" id="CP028918">
    <property type="protein sequence ID" value="AWB50197.1"/>
    <property type="molecule type" value="Genomic_DNA"/>
</dbReference>
<dbReference type="InterPro" id="IPR010445">
    <property type="entry name" value="LapA_dom"/>
</dbReference>
<evidence type="ECO:0000256" key="2">
    <source>
        <dbReference type="ARBA" id="ARBA00022692"/>
    </source>
</evidence>
<dbReference type="Pfam" id="PF06305">
    <property type="entry name" value="LapA_dom"/>
    <property type="match status" value="1"/>
</dbReference>
<keyword evidence="4 5" id="KW-0472">Membrane</keyword>
<feature type="transmembrane region" description="Helical" evidence="5">
    <location>
        <begin position="49"/>
        <end position="69"/>
    </location>
</feature>
<accession>A0A2S0UQX9</accession>
<reference evidence="7 8" key="1">
    <citation type="submission" date="2018-04" db="EMBL/GenBank/DDBJ databases">
        <title>Genome sequencing of Gemmobacter.</title>
        <authorList>
            <person name="Yi H."/>
            <person name="Baek M.-G."/>
        </authorList>
    </citation>
    <scope>NUCLEOTIDE SEQUENCE [LARGE SCALE GENOMIC DNA]</scope>
    <source>
        <strain evidence="7 8">HYN0069</strain>
    </source>
</reference>
<keyword evidence="1" id="KW-1003">Cell membrane</keyword>
<dbReference type="Proteomes" id="UP000244496">
    <property type="component" value="Chromosome"/>
</dbReference>
<proteinExistence type="predicted"/>
<evidence type="ECO:0000313" key="8">
    <source>
        <dbReference type="Proteomes" id="UP000244496"/>
    </source>
</evidence>
<dbReference type="OrthoDB" id="7689797at2"/>
<gene>
    <name evidence="7" type="ORF">HYN69_03145</name>
</gene>
<dbReference type="AlphaFoldDB" id="A0A2S0UQX9"/>
<evidence type="ECO:0000256" key="3">
    <source>
        <dbReference type="ARBA" id="ARBA00022989"/>
    </source>
</evidence>
<dbReference type="RefSeq" id="WP_108437008.1">
    <property type="nucleotide sequence ID" value="NZ_CP028918.1"/>
</dbReference>
<protein>
    <submittedName>
        <fullName evidence="7">DUF1049 domain-containing protein</fullName>
    </submittedName>
</protein>
<evidence type="ECO:0000259" key="6">
    <source>
        <dbReference type="Pfam" id="PF06305"/>
    </source>
</evidence>
<evidence type="ECO:0000256" key="5">
    <source>
        <dbReference type="SAM" id="Phobius"/>
    </source>
</evidence>
<evidence type="ECO:0000256" key="1">
    <source>
        <dbReference type="ARBA" id="ARBA00022475"/>
    </source>
</evidence>
<keyword evidence="8" id="KW-1185">Reference proteome</keyword>
<dbReference type="GO" id="GO:0005886">
    <property type="term" value="C:plasma membrane"/>
    <property type="evidence" value="ECO:0007669"/>
    <property type="project" value="InterPro"/>
</dbReference>
<sequence>MIRYMRYLLIAALTIFLLTVSLANRMVVPVNFLPEDVAALFGVNWSVEMPLFLVIFGGVVGGAVIGFTWEWLREHKHRRTASVRGRELARLERELAVMKDSTSVPHKDDVLALIEKPRKAG</sequence>
<dbReference type="KEGG" id="geh:HYN69_03145"/>